<dbReference type="Proteomes" id="UP000002593">
    <property type="component" value="Chromosome"/>
</dbReference>
<accession>A2BMG5</accession>
<reference evidence="1 2" key="1">
    <citation type="journal article" date="2007" name="Archaea">
        <title>The genome of Hyperthermus butylicus: a sulfur-reducing, peptide fermenting, neutrophilic Crenarchaeote growing up to 108 degrees C.</title>
        <authorList>
            <person name="Brugger K."/>
            <person name="Chen L."/>
            <person name="Stark M."/>
            <person name="Zibat A."/>
            <person name="Redder P."/>
            <person name="Ruepp A."/>
            <person name="Awayez M."/>
            <person name="She Q."/>
            <person name="Garrett R.A."/>
            <person name="Klenk H.P."/>
        </authorList>
    </citation>
    <scope>NUCLEOTIDE SEQUENCE [LARGE SCALE GENOMIC DNA]</scope>
    <source>
        <strain evidence="2">DSM 5456 / JCM 9403 / PLM1-5</strain>
    </source>
</reference>
<evidence type="ECO:0000313" key="2">
    <source>
        <dbReference type="Proteomes" id="UP000002593"/>
    </source>
</evidence>
<keyword evidence="2" id="KW-1185">Reference proteome</keyword>
<dbReference type="AlphaFoldDB" id="A2BMG5"/>
<dbReference type="EnsemblBacteria" id="ABM81176">
    <property type="protein sequence ID" value="ABM81176"/>
    <property type="gene ID" value="Hbut_1347"/>
</dbReference>
<dbReference type="PANTHER" id="PTHR42244:SF2">
    <property type="entry name" value="ANTITOXIN VAPB3-RELATED"/>
    <property type="match status" value="1"/>
</dbReference>
<sequence length="100" mass="11735">MGNCTVDVRLFGTVYADPVPGVYLLSVVLSIRIPRKLKEEMDKLKDAVDWPSEIRAFIEERVRMYRRIRALSEIDRILEELPETPRGLAARLVREDRERH</sequence>
<name>A2BMG5_HYPBU</name>
<organism evidence="1 2">
    <name type="scientific">Hyperthermus butylicus (strain DSM 5456 / JCM 9403 / PLM1-5)</name>
    <dbReference type="NCBI Taxonomy" id="415426"/>
    <lineage>
        <taxon>Archaea</taxon>
        <taxon>Thermoproteota</taxon>
        <taxon>Thermoprotei</taxon>
        <taxon>Desulfurococcales</taxon>
        <taxon>Pyrodictiaceae</taxon>
        <taxon>Hyperthermus</taxon>
    </lineage>
</organism>
<dbReference type="InterPro" id="IPR039709">
    <property type="entry name" value="VapB3-like"/>
</dbReference>
<dbReference type="HOGENOM" id="CLU_175270_0_0_2"/>
<proteinExistence type="predicted"/>
<dbReference type="PANTHER" id="PTHR42244">
    <property type="entry name" value="ANTITOXIN VAPB3-RELATED"/>
    <property type="match status" value="1"/>
</dbReference>
<dbReference type="KEGG" id="hbu:Hbut_1347"/>
<evidence type="ECO:0000313" key="1">
    <source>
        <dbReference type="EMBL" id="ABM81176.1"/>
    </source>
</evidence>
<dbReference type="eggNOG" id="arCOG02217">
    <property type="taxonomic scope" value="Archaea"/>
</dbReference>
<gene>
    <name evidence="1" type="ordered locus">Hbut_1347</name>
</gene>
<protein>
    <submittedName>
        <fullName evidence="1">Conserved archaeal protein</fullName>
    </submittedName>
</protein>
<dbReference type="EMBL" id="CP000493">
    <property type="protein sequence ID" value="ABM81176.1"/>
    <property type="molecule type" value="Genomic_DNA"/>
</dbReference>